<dbReference type="Pfam" id="PF00059">
    <property type="entry name" value="Lectin_C"/>
    <property type="match status" value="1"/>
</dbReference>
<feature type="signal peptide" evidence="2">
    <location>
        <begin position="1"/>
        <end position="21"/>
    </location>
</feature>
<dbReference type="InterPro" id="IPR002353">
    <property type="entry name" value="AntifreezeII"/>
</dbReference>
<dbReference type="OrthoDB" id="418245at2759"/>
<evidence type="ECO:0000259" key="3">
    <source>
        <dbReference type="PROSITE" id="PS50041"/>
    </source>
</evidence>
<feature type="chain" id="PRO_5039557635" description="C-type lectin domain-containing protein" evidence="2">
    <location>
        <begin position="22"/>
        <end position="168"/>
    </location>
</feature>
<keyword evidence="1" id="KW-1015">Disulfide bond</keyword>
<dbReference type="InterPro" id="IPR050111">
    <property type="entry name" value="C-type_lectin/snaclec_domain"/>
</dbReference>
<evidence type="ECO:0000313" key="5">
    <source>
        <dbReference type="Proteomes" id="UP001046870"/>
    </source>
</evidence>
<dbReference type="Proteomes" id="UP001046870">
    <property type="component" value="Chromosome 24"/>
</dbReference>
<keyword evidence="2" id="KW-0732">Signal</keyword>
<dbReference type="InterPro" id="IPR016187">
    <property type="entry name" value="CTDL_fold"/>
</dbReference>
<dbReference type="PROSITE" id="PS00615">
    <property type="entry name" value="C_TYPE_LECTIN_1"/>
    <property type="match status" value="1"/>
</dbReference>
<dbReference type="EMBL" id="JAFDVH010000024">
    <property type="protein sequence ID" value="KAG7455092.1"/>
    <property type="molecule type" value="Genomic_DNA"/>
</dbReference>
<evidence type="ECO:0000256" key="1">
    <source>
        <dbReference type="ARBA" id="ARBA00023157"/>
    </source>
</evidence>
<proteinExistence type="predicted"/>
<keyword evidence="5" id="KW-1185">Reference proteome</keyword>
<dbReference type="InterPro" id="IPR001304">
    <property type="entry name" value="C-type_lectin-like"/>
</dbReference>
<dbReference type="SMART" id="SM00034">
    <property type="entry name" value="CLECT"/>
    <property type="match status" value="1"/>
</dbReference>
<reference evidence="4" key="1">
    <citation type="submission" date="2021-01" db="EMBL/GenBank/DDBJ databases">
        <authorList>
            <person name="Zahm M."/>
            <person name="Roques C."/>
            <person name="Cabau C."/>
            <person name="Klopp C."/>
            <person name="Donnadieu C."/>
            <person name="Jouanno E."/>
            <person name="Lampietro C."/>
            <person name="Louis A."/>
            <person name="Herpin A."/>
            <person name="Echchiki A."/>
            <person name="Berthelot C."/>
            <person name="Parey E."/>
            <person name="Roest-Crollius H."/>
            <person name="Braasch I."/>
            <person name="Postlethwait J."/>
            <person name="Bobe J."/>
            <person name="Montfort J."/>
            <person name="Bouchez O."/>
            <person name="Begum T."/>
            <person name="Mejri S."/>
            <person name="Adams A."/>
            <person name="Chen W.-J."/>
            <person name="Guiguen Y."/>
        </authorList>
    </citation>
    <scope>NUCLEOTIDE SEQUENCE</scope>
    <source>
        <strain evidence="4">YG-15Mar2019-1</strain>
        <tissue evidence="4">Brain</tissue>
    </source>
</reference>
<comment type="caution">
    <text evidence="4">The sequence shown here is derived from an EMBL/GenBank/DDBJ whole genome shotgun (WGS) entry which is preliminary data.</text>
</comment>
<name>A0A9D3PAZ4_MEGAT</name>
<sequence>MVSFPMSVFLCIGVLSSTALGADETESMCDSSCPTGWTSFGDRCFQYVATKMNWVDAESHCLKLGGNLASVHSEEEHQFLRELYKRNDPTESPFWVGLTDRQKEGTWLWSDGSEVDFTRWNSHEPNNNLLGEDCVHTNWPLQKGWNDFTCNFGFAFICALRTNAVDSA</sequence>
<gene>
    <name evidence="4" type="ORF">MATL_G00252710</name>
</gene>
<dbReference type="InterPro" id="IPR016186">
    <property type="entry name" value="C-type_lectin-like/link_sf"/>
</dbReference>
<dbReference type="SUPFAM" id="SSF56436">
    <property type="entry name" value="C-type lectin-like"/>
    <property type="match status" value="1"/>
</dbReference>
<dbReference type="Gene3D" id="3.10.100.10">
    <property type="entry name" value="Mannose-Binding Protein A, subunit A"/>
    <property type="match status" value="1"/>
</dbReference>
<organism evidence="4 5">
    <name type="scientific">Megalops atlanticus</name>
    <name type="common">Tarpon</name>
    <name type="synonym">Clupea gigantea</name>
    <dbReference type="NCBI Taxonomy" id="7932"/>
    <lineage>
        <taxon>Eukaryota</taxon>
        <taxon>Metazoa</taxon>
        <taxon>Chordata</taxon>
        <taxon>Craniata</taxon>
        <taxon>Vertebrata</taxon>
        <taxon>Euteleostomi</taxon>
        <taxon>Actinopterygii</taxon>
        <taxon>Neopterygii</taxon>
        <taxon>Teleostei</taxon>
        <taxon>Elopiformes</taxon>
        <taxon>Megalopidae</taxon>
        <taxon>Megalops</taxon>
    </lineage>
</organism>
<evidence type="ECO:0000313" key="4">
    <source>
        <dbReference type="EMBL" id="KAG7455092.1"/>
    </source>
</evidence>
<evidence type="ECO:0000256" key="2">
    <source>
        <dbReference type="SAM" id="SignalP"/>
    </source>
</evidence>
<protein>
    <recommendedName>
        <fullName evidence="3">C-type lectin domain-containing protein</fullName>
    </recommendedName>
</protein>
<dbReference type="PROSITE" id="PS50041">
    <property type="entry name" value="C_TYPE_LECTIN_2"/>
    <property type="match status" value="1"/>
</dbReference>
<dbReference type="PRINTS" id="PR00356">
    <property type="entry name" value="ANTIFREEZEII"/>
</dbReference>
<accession>A0A9D3PAZ4</accession>
<dbReference type="InterPro" id="IPR018378">
    <property type="entry name" value="C-type_lectin_CS"/>
</dbReference>
<dbReference type="AlphaFoldDB" id="A0A9D3PAZ4"/>
<dbReference type="PANTHER" id="PTHR22803">
    <property type="entry name" value="MANNOSE, PHOSPHOLIPASE, LECTIN RECEPTOR RELATED"/>
    <property type="match status" value="1"/>
</dbReference>
<feature type="domain" description="C-type lectin" evidence="3">
    <location>
        <begin position="40"/>
        <end position="159"/>
    </location>
</feature>